<accession>A0A9P8Y9Q3</accession>
<evidence type="ECO:0000259" key="1">
    <source>
        <dbReference type="Pfam" id="PF00149"/>
    </source>
</evidence>
<dbReference type="RefSeq" id="XP_046015722.1">
    <property type="nucleotide sequence ID" value="XM_046149728.1"/>
</dbReference>
<dbReference type="SUPFAM" id="SSF56300">
    <property type="entry name" value="Metallo-dependent phosphatases"/>
    <property type="match status" value="1"/>
</dbReference>
<dbReference type="InterPro" id="IPR004843">
    <property type="entry name" value="Calcineurin-like_PHP"/>
</dbReference>
<dbReference type="InterPro" id="IPR029052">
    <property type="entry name" value="Metallo-depent_PP-like"/>
</dbReference>
<dbReference type="PANTHER" id="PTHR37844:SF2">
    <property type="entry name" value="SER_THR PROTEIN PHOSPHATASE SUPERFAMILY (AFU_ORTHOLOGUE AFUA_1G14840)"/>
    <property type="match status" value="1"/>
</dbReference>
<dbReference type="EMBL" id="JAGTJQ010000003">
    <property type="protein sequence ID" value="KAH7035629.1"/>
    <property type="molecule type" value="Genomic_DNA"/>
</dbReference>
<evidence type="ECO:0000313" key="3">
    <source>
        <dbReference type="Proteomes" id="UP000756346"/>
    </source>
</evidence>
<dbReference type="Gene3D" id="3.60.21.10">
    <property type="match status" value="1"/>
</dbReference>
<gene>
    <name evidence="2" type="ORF">B0I36DRAFT_239951</name>
</gene>
<keyword evidence="3" id="KW-1185">Reference proteome</keyword>
<comment type="caution">
    <text evidence="2">The sequence shown here is derived from an EMBL/GenBank/DDBJ whole genome shotgun (WGS) entry which is preliminary data.</text>
</comment>
<feature type="domain" description="Calcineurin-like phosphoesterase" evidence="1">
    <location>
        <begin position="3"/>
        <end position="278"/>
    </location>
</feature>
<dbReference type="PANTHER" id="PTHR37844">
    <property type="entry name" value="SER/THR PROTEIN PHOSPHATASE SUPERFAMILY (AFU_ORTHOLOGUE AFUA_1G14840)"/>
    <property type="match status" value="1"/>
</dbReference>
<evidence type="ECO:0000313" key="2">
    <source>
        <dbReference type="EMBL" id="KAH7035629.1"/>
    </source>
</evidence>
<reference evidence="2" key="1">
    <citation type="journal article" date="2021" name="Nat. Commun.">
        <title>Genetic determinants of endophytism in the Arabidopsis root mycobiome.</title>
        <authorList>
            <person name="Mesny F."/>
            <person name="Miyauchi S."/>
            <person name="Thiergart T."/>
            <person name="Pickel B."/>
            <person name="Atanasova L."/>
            <person name="Karlsson M."/>
            <person name="Huettel B."/>
            <person name="Barry K.W."/>
            <person name="Haridas S."/>
            <person name="Chen C."/>
            <person name="Bauer D."/>
            <person name="Andreopoulos W."/>
            <person name="Pangilinan J."/>
            <person name="LaButti K."/>
            <person name="Riley R."/>
            <person name="Lipzen A."/>
            <person name="Clum A."/>
            <person name="Drula E."/>
            <person name="Henrissat B."/>
            <person name="Kohler A."/>
            <person name="Grigoriev I.V."/>
            <person name="Martin F.M."/>
            <person name="Hacquard S."/>
        </authorList>
    </citation>
    <scope>NUCLEOTIDE SEQUENCE</scope>
    <source>
        <strain evidence="2">MPI-CAGE-CH-0230</strain>
    </source>
</reference>
<dbReference type="Proteomes" id="UP000756346">
    <property type="component" value="Unassembled WGS sequence"/>
</dbReference>
<dbReference type="GO" id="GO:0016787">
    <property type="term" value="F:hydrolase activity"/>
    <property type="evidence" value="ECO:0007669"/>
    <property type="project" value="InterPro"/>
</dbReference>
<dbReference type="OrthoDB" id="550558at2759"/>
<dbReference type="AlphaFoldDB" id="A0A9P8Y9Q3"/>
<proteinExistence type="predicted"/>
<dbReference type="GeneID" id="70179274"/>
<dbReference type="Pfam" id="PF00149">
    <property type="entry name" value="Metallophos"/>
    <property type="match status" value="1"/>
</dbReference>
<name>A0A9P8Y9Q3_9PEZI</name>
<sequence length="322" mass="35507">MVRIQIISDLHLETPPKSYDIVEIAPRAPYLALLGDIGCCSTSHKAEYLGFLRRHLRVFRVVFLVLGNHEAYHSTWQESRDVLREFEAEVRRERRRAVAADVDGGGGGGADGSLGEFVLLDRDSYTIHPDPDSSSSSSSSKNLDHSTDDGAVTILGCTLFSHVPIRAAQRVSMGLNDFRVIGDGWDVAQHNAAFRGDLAWLNEQVMALSNSSNSKTKIVIFTHHCPTLDDRAIDPQHRGSPLTAGFASDLSKQPCVTTNTTATNKGIVKLWAFGHTHYNCDFVDDDDGGGGEAKSGIRFYTNQRGYYHRQSPGYQEDKVVEV</sequence>
<organism evidence="2 3">
    <name type="scientific">Microdochium trichocladiopsis</name>
    <dbReference type="NCBI Taxonomy" id="1682393"/>
    <lineage>
        <taxon>Eukaryota</taxon>
        <taxon>Fungi</taxon>
        <taxon>Dikarya</taxon>
        <taxon>Ascomycota</taxon>
        <taxon>Pezizomycotina</taxon>
        <taxon>Sordariomycetes</taxon>
        <taxon>Xylariomycetidae</taxon>
        <taxon>Xylariales</taxon>
        <taxon>Microdochiaceae</taxon>
        <taxon>Microdochium</taxon>
    </lineage>
</organism>
<protein>
    <recommendedName>
        <fullName evidence="1">Calcineurin-like phosphoesterase domain-containing protein</fullName>
    </recommendedName>
</protein>